<sequence length="122" mass="13439">MKKEILISCISLLSANSYAAKNDAAELAAKFQHTVNQGNYVEAISYWEPSKQYEMSLNGGQLIGTLFSGISLQKDTLDTRCSNENCMVSAQYKDDSGKTRKITYTFVMNGSLFLSNIQTTGS</sequence>
<dbReference type="RefSeq" id="WP_273637739.1">
    <property type="nucleotide sequence ID" value="NZ_JAQQXP010000001.1"/>
</dbReference>
<feature type="chain" id="PRO_5045368562" description="DUF4440 domain-containing protein" evidence="1">
    <location>
        <begin position="20"/>
        <end position="122"/>
    </location>
</feature>
<comment type="caution">
    <text evidence="2">The sequence shown here is derived from an EMBL/GenBank/DDBJ whole genome shotgun (WGS) entry which is preliminary data.</text>
</comment>
<name>A0ABT5KX81_9ALTE</name>
<gene>
    <name evidence="2" type="ORF">OIK42_01245</name>
</gene>
<feature type="signal peptide" evidence="1">
    <location>
        <begin position="1"/>
        <end position="19"/>
    </location>
</feature>
<dbReference type="EMBL" id="JAQQXP010000001">
    <property type="protein sequence ID" value="MDC8829375.1"/>
    <property type="molecule type" value="Genomic_DNA"/>
</dbReference>
<accession>A0ABT5KX81</accession>
<keyword evidence="1" id="KW-0732">Signal</keyword>
<proteinExistence type="predicted"/>
<organism evidence="2 3">
    <name type="scientific">Alteromonas gilva</name>
    <dbReference type="NCBI Taxonomy" id="2987522"/>
    <lineage>
        <taxon>Bacteria</taxon>
        <taxon>Pseudomonadati</taxon>
        <taxon>Pseudomonadota</taxon>
        <taxon>Gammaproteobacteria</taxon>
        <taxon>Alteromonadales</taxon>
        <taxon>Alteromonadaceae</taxon>
        <taxon>Alteromonas/Salinimonas group</taxon>
        <taxon>Alteromonas</taxon>
    </lineage>
</organism>
<keyword evidence="3" id="KW-1185">Reference proteome</keyword>
<evidence type="ECO:0000256" key="1">
    <source>
        <dbReference type="SAM" id="SignalP"/>
    </source>
</evidence>
<protein>
    <recommendedName>
        <fullName evidence="4">DUF4440 domain-containing protein</fullName>
    </recommendedName>
</protein>
<reference evidence="2 3" key="1">
    <citation type="submission" date="2022-10" db="EMBL/GenBank/DDBJ databases">
        <title>Alteromonas sp. chi3 Genome sequencing.</title>
        <authorList>
            <person name="Park S."/>
        </authorList>
    </citation>
    <scope>NUCLEOTIDE SEQUENCE [LARGE SCALE GENOMIC DNA]</scope>
    <source>
        <strain evidence="3">chi3</strain>
    </source>
</reference>
<dbReference type="Proteomes" id="UP001218788">
    <property type="component" value="Unassembled WGS sequence"/>
</dbReference>
<evidence type="ECO:0000313" key="2">
    <source>
        <dbReference type="EMBL" id="MDC8829375.1"/>
    </source>
</evidence>
<evidence type="ECO:0008006" key="4">
    <source>
        <dbReference type="Google" id="ProtNLM"/>
    </source>
</evidence>
<evidence type="ECO:0000313" key="3">
    <source>
        <dbReference type="Proteomes" id="UP001218788"/>
    </source>
</evidence>